<dbReference type="CDD" id="cd06267">
    <property type="entry name" value="PBP1_LacI_sugar_binding-like"/>
    <property type="match status" value="1"/>
</dbReference>
<keyword evidence="6" id="KW-1185">Reference proteome</keyword>
<keyword evidence="2" id="KW-0238">DNA-binding</keyword>
<dbReference type="SUPFAM" id="SSF53822">
    <property type="entry name" value="Periplasmic binding protein-like I"/>
    <property type="match status" value="1"/>
</dbReference>
<evidence type="ECO:0000256" key="1">
    <source>
        <dbReference type="ARBA" id="ARBA00023015"/>
    </source>
</evidence>
<dbReference type="Gene3D" id="3.40.50.2300">
    <property type="match status" value="2"/>
</dbReference>
<proteinExistence type="predicted"/>
<dbReference type="InterPro" id="IPR036390">
    <property type="entry name" value="WH_DNA-bd_sf"/>
</dbReference>
<evidence type="ECO:0000256" key="3">
    <source>
        <dbReference type="ARBA" id="ARBA00023163"/>
    </source>
</evidence>
<dbReference type="HOGENOM" id="CLU_692130_0_0_0"/>
<dbReference type="Pfam" id="PF13377">
    <property type="entry name" value="Peripla_BP_3"/>
    <property type="match status" value="1"/>
</dbReference>
<gene>
    <name evidence="5" type="ORF">OP10G_0328</name>
</gene>
<keyword evidence="1" id="KW-0805">Transcription regulation</keyword>
<accession>A0A068NJL6</accession>
<dbReference type="Gene3D" id="1.10.10.10">
    <property type="entry name" value="Winged helix-like DNA-binding domain superfamily/Winged helix DNA-binding domain"/>
    <property type="match status" value="1"/>
</dbReference>
<protein>
    <submittedName>
        <fullName evidence="5">Transcriptional regulator</fullName>
    </submittedName>
</protein>
<dbReference type="EMBL" id="CP007139">
    <property type="protein sequence ID" value="AIE83696.1"/>
    <property type="molecule type" value="Genomic_DNA"/>
</dbReference>
<dbReference type="InterPro" id="IPR028082">
    <property type="entry name" value="Peripla_BP_I"/>
</dbReference>
<dbReference type="Proteomes" id="UP000027982">
    <property type="component" value="Chromosome"/>
</dbReference>
<dbReference type="GO" id="GO:0000976">
    <property type="term" value="F:transcription cis-regulatory region binding"/>
    <property type="evidence" value="ECO:0007669"/>
    <property type="project" value="TreeGrafter"/>
</dbReference>
<dbReference type="eggNOG" id="COG1609">
    <property type="taxonomic scope" value="Bacteria"/>
</dbReference>
<dbReference type="GO" id="GO:0003700">
    <property type="term" value="F:DNA-binding transcription factor activity"/>
    <property type="evidence" value="ECO:0007669"/>
    <property type="project" value="InterPro"/>
</dbReference>
<dbReference type="Pfam" id="PF00392">
    <property type="entry name" value="GntR"/>
    <property type="match status" value="1"/>
</dbReference>
<evidence type="ECO:0000313" key="6">
    <source>
        <dbReference type="Proteomes" id="UP000027982"/>
    </source>
</evidence>
<dbReference type="SUPFAM" id="SSF46785">
    <property type="entry name" value="Winged helix' DNA-binding domain"/>
    <property type="match status" value="1"/>
</dbReference>
<feature type="domain" description="HTH gntR-type" evidence="4">
    <location>
        <begin position="1"/>
        <end position="67"/>
    </location>
</feature>
<dbReference type="InterPro" id="IPR036388">
    <property type="entry name" value="WH-like_DNA-bd_sf"/>
</dbReference>
<evidence type="ECO:0000313" key="5">
    <source>
        <dbReference type="EMBL" id="AIE83696.1"/>
    </source>
</evidence>
<sequence>MVGTTAEGLRAWIREGRLRAGDTLDSEHRLAETLGVSRGTIRLAIDVLVSTGELTRRPHSRPVIGMLGDRSSGSEGLDVYVWVSHPISDHASLMFMRGVSLGLKGTPYRMIVREPTRFYGGHVPSDERQFLIDLLENEGAAGAIIQRDAAGKNAEAAKTLLRAGKPLVFVDSPPPEGVDADYVGSSNLAAARQCVEHLIELGHQRIACLMESDETDVTNQRTKGYWRAMRLGGLEDRGVCLIAGALANEGRHLHPAGRFAPRCATHGAYLEWSQRLVAAVLALPERPTAVFVGCDVLAHSVGALLEGAGVRIPEDMSIVGFDWLARWESAQIDDLTTASQDFEGFGRQSADLLLDRLTGEASATPRHVLLPAPLVVRSSTAPRKAAMPSGDHLGSKPL</sequence>
<keyword evidence="3" id="KW-0804">Transcription</keyword>
<dbReference type="AlphaFoldDB" id="A0A068NJL6"/>
<dbReference type="InterPro" id="IPR046335">
    <property type="entry name" value="LacI/GalR-like_sensor"/>
</dbReference>
<dbReference type="PANTHER" id="PTHR30146:SF109">
    <property type="entry name" value="HTH-TYPE TRANSCRIPTIONAL REGULATOR GALS"/>
    <property type="match status" value="1"/>
</dbReference>
<organism evidence="5 6">
    <name type="scientific">Fimbriimonas ginsengisoli Gsoil 348</name>
    <dbReference type="NCBI Taxonomy" id="661478"/>
    <lineage>
        <taxon>Bacteria</taxon>
        <taxon>Bacillati</taxon>
        <taxon>Armatimonadota</taxon>
        <taxon>Fimbriimonadia</taxon>
        <taxon>Fimbriimonadales</taxon>
        <taxon>Fimbriimonadaceae</taxon>
        <taxon>Fimbriimonas</taxon>
    </lineage>
</organism>
<dbReference type="CDD" id="cd07377">
    <property type="entry name" value="WHTH_GntR"/>
    <property type="match status" value="1"/>
</dbReference>
<evidence type="ECO:0000259" key="4">
    <source>
        <dbReference type="PROSITE" id="PS50949"/>
    </source>
</evidence>
<dbReference type="STRING" id="661478.OP10G_0328"/>
<dbReference type="PROSITE" id="PS50949">
    <property type="entry name" value="HTH_GNTR"/>
    <property type="match status" value="1"/>
</dbReference>
<dbReference type="SMART" id="SM00345">
    <property type="entry name" value="HTH_GNTR"/>
    <property type="match status" value="1"/>
</dbReference>
<evidence type="ECO:0000256" key="2">
    <source>
        <dbReference type="ARBA" id="ARBA00023125"/>
    </source>
</evidence>
<name>A0A068NJL6_FIMGI</name>
<dbReference type="InterPro" id="IPR000524">
    <property type="entry name" value="Tscrpt_reg_HTH_GntR"/>
</dbReference>
<dbReference type="KEGG" id="fgi:OP10G_0328"/>
<reference evidence="5 6" key="1">
    <citation type="journal article" date="2014" name="PLoS ONE">
        <title>The first complete genome sequence of the class fimbriimonadia in the phylum armatimonadetes.</title>
        <authorList>
            <person name="Hu Z.Y."/>
            <person name="Wang Y.Z."/>
            <person name="Im W.T."/>
            <person name="Wang S.Y."/>
            <person name="Zhao G.P."/>
            <person name="Zheng H.J."/>
            <person name="Quan Z.X."/>
        </authorList>
    </citation>
    <scope>NUCLEOTIDE SEQUENCE [LARGE SCALE GENOMIC DNA]</scope>
    <source>
        <strain evidence="5">Gsoil 348</strain>
    </source>
</reference>
<dbReference type="PANTHER" id="PTHR30146">
    <property type="entry name" value="LACI-RELATED TRANSCRIPTIONAL REPRESSOR"/>
    <property type="match status" value="1"/>
</dbReference>
<dbReference type="PRINTS" id="PR00035">
    <property type="entry name" value="HTHGNTR"/>
</dbReference>